<evidence type="ECO:0000256" key="2">
    <source>
        <dbReference type="ARBA" id="ARBA00004162"/>
    </source>
</evidence>
<dbReference type="EMBL" id="LR590463">
    <property type="protein sequence ID" value="VTP68431.1"/>
    <property type="molecule type" value="Genomic_DNA"/>
</dbReference>
<evidence type="ECO:0000256" key="9">
    <source>
        <dbReference type="ARBA" id="ARBA00022516"/>
    </source>
</evidence>
<evidence type="ECO:0000256" key="19">
    <source>
        <dbReference type="HAMAP-Rule" id="MF_00319"/>
    </source>
</evidence>
<dbReference type="NCBIfam" id="NF003986">
    <property type="entry name" value="PRK05471.1-5"/>
    <property type="match status" value="1"/>
</dbReference>
<evidence type="ECO:0000256" key="13">
    <source>
        <dbReference type="ARBA" id="ARBA00023098"/>
    </source>
</evidence>
<evidence type="ECO:0000256" key="8">
    <source>
        <dbReference type="ARBA" id="ARBA00022475"/>
    </source>
</evidence>
<evidence type="ECO:0000256" key="3">
    <source>
        <dbReference type="ARBA" id="ARBA00004927"/>
    </source>
</evidence>
<evidence type="ECO:0000256" key="14">
    <source>
        <dbReference type="ARBA" id="ARBA00023136"/>
    </source>
</evidence>
<organism evidence="20 22">
    <name type="scientific">Serratia rubidaea</name>
    <name type="common">Serratia marinorubra</name>
    <dbReference type="NCBI Taxonomy" id="61652"/>
    <lineage>
        <taxon>Bacteria</taxon>
        <taxon>Pseudomonadati</taxon>
        <taxon>Pseudomonadota</taxon>
        <taxon>Gammaproteobacteria</taxon>
        <taxon>Enterobacterales</taxon>
        <taxon>Yersiniaceae</taxon>
        <taxon>Serratia</taxon>
    </lineage>
</organism>
<sequence>MMTLRRRLLLLFLVLALALLALYLWLKPAHPDALWHIVSQQCLPNQQQHHDPAPCAQVDLQHGAVVFKDRNGPLQYLLMPTAKITGIESPELLTPAAPNYFLLAWQARRFMAEKYGKPIDDAAVSLAINSAYGRTQNQLHIHISCLAPAVQKRLTQAEQTFTPRWQPLPGGLLQHDYLVRRVTPGELAQQGAFRLLAGGVAGAGQQMGHYGLAMTALSNGDFLLLATERNLLRLNLASAEELQDHDCTLLQPRP</sequence>
<evidence type="ECO:0000256" key="4">
    <source>
        <dbReference type="ARBA" id="ARBA00005189"/>
    </source>
</evidence>
<dbReference type="Pfam" id="PF02611">
    <property type="entry name" value="CDH"/>
    <property type="match status" value="1"/>
</dbReference>
<comment type="pathway">
    <text evidence="4">Lipid metabolism.</text>
</comment>
<evidence type="ECO:0000256" key="6">
    <source>
        <dbReference type="ARBA" id="ARBA00012375"/>
    </source>
</evidence>
<dbReference type="STRING" id="61652.AXX16_0721"/>
<gene>
    <name evidence="19 20" type="primary">cdh</name>
    <name evidence="21" type="ORF">NCTC12971_05618</name>
    <name evidence="20" type="ORF">NCTC9419_02245</name>
</gene>
<comment type="similarity">
    <text evidence="5 19">Belongs to the Cdh family.</text>
</comment>
<evidence type="ECO:0000256" key="18">
    <source>
        <dbReference type="ARBA" id="ARBA00032892"/>
    </source>
</evidence>
<keyword evidence="13 19" id="KW-0443">Lipid metabolism</keyword>
<comment type="pathway">
    <text evidence="3 19">Phospholipid metabolism; CDP-diacylglycerol degradation; phosphatidate from CDP-diacylglycerol: step 1/1.</text>
</comment>
<evidence type="ECO:0000313" key="20">
    <source>
        <dbReference type="EMBL" id="VEA70737.1"/>
    </source>
</evidence>
<keyword evidence="11 19" id="KW-0378">Hydrolase</keyword>
<dbReference type="UniPathway" id="UPA00609">
    <property type="reaction ID" value="UER00664"/>
</dbReference>
<evidence type="ECO:0000256" key="15">
    <source>
        <dbReference type="ARBA" id="ARBA00023209"/>
    </source>
</evidence>
<keyword evidence="16 19" id="KW-1208">Phospholipid metabolism</keyword>
<evidence type="ECO:0000256" key="7">
    <source>
        <dbReference type="ARBA" id="ARBA00019608"/>
    </source>
</evidence>
<reference evidence="20 22" key="1">
    <citation type="submission" date="2018-12" db="EMBL/GenBank/DDBJ databases">
        <authorList>
            <consortium name="Pathogen Informatics"/>
        </authorList>
    </citation>
    <scope>NUCLEOTIDE SEQUENCE [LARGE SCALE GENOMIC DNA]</scope>
    <source>
        <strain evidence="21 23">NCTC12971</strain>
        <strain evidence="20 22">NCTC9419</strain>
    </source>
</reference>
<dbReference type="SUPFAM" id="SSF54197">
    <property type="entry name" value="HIT-like"/>
    <property type="match status" value="1"/>
</dbReference>
<dbReference type="GO" id="GO:0005886">
    <property type="term" value="C:plasma membrane"/>
    <property type="evidence" value="ECO:0007669"/>
    <property type="project" value="UniProtKB-SubCell"/>
</dbReference>
<keyword evidence="12 19" id="KW-1133">Transmembrane helix</keyword>
<comment type="subcellular location">
    <subcellularLocation>
        <location evidence="2 19">Cell membrane</location>
        <topology evidence="2 19">Single-pass membrane protein</topology>
    </subcellularLocation>
</comment>
<evidence type="ECO:0000313" key="22">
    <source>
        <dbReference type="Proteomes" id="UP000271603"/>
    </source>
</evidence>
<keyword evidence="8 19" id="KW-1003">Cell membrane</keyword>
<dbReference type="Gene3D" id="3.30.428.30">
    <property type="entry name" value="HIT family - CDH-like"/>
    <property type="match status" value="1"/>
</dbReference>
<dbReference type="InterPro" id="IPR036265">
    <property type="entry name" value="HIT-like_sf"/>
</dbReference>
<keyword evidence="15 19" id="KW-0594">Phospholipid biosynthesis</keyword>
<dbReference type="HAMAP" id="MF_00319">
    <property type="entry name" value="Cdh"/>
    <property type="match status" value="1"/>
</dbReference>
<evidence type="ECO:0000256" key="10">
    <source>
        <dbReference type="ARBA" id="ARBA00022692"/>
    </source>
</evidence>
<evidence type="ECO:0000313" key="23">
    <source>
        <dbReference type="Proteomes" id="UP000307968"/>
    </source>
</evidence>
<keyword evidence="10 19" id="KW-0812">Transmembrane</keyword>
<dbReference type="Proteomes" id="UP000271603">
    <property type="component" value="Chromosome"/>
</dbReference>
<comment type="catalytic activity">
    <reaction evidence="1 19">
        <text>a CDP-1,2-diacyl-sn-glycerol + H2O = a 1,2-diacyl-sn-glycero-3-phosphate + CMP + 2 H(+)</text>
        <dbReference type="Rhea" id="RHEA:15221"/>
        <dbReference type="ChEBI" id="CHEBI:15377"/>
        <dbReference type="ChEBI" id="CHEBI:15378"/>
        <dbReference type="ChEBI" id="CHEBI:58332"/>
        <dbReference type="ChEBI" id="CHEBI:58608"/>
        <dbReference type="ChEBI" id="CHEBI:60377"/>
        <dbReference type="EC" id="3.6.1.26"/>
    </reaction>
</comment>
<dbReference type="InterPro" id="IPR003763">
    <property type="entry name" value="CDP-diacylglyc_Pase"/>
</dbReference>
<dbReference type="AlphaFoldDB" id="A0A447QL33"/>
<name>A0A447QL33_SERRU</name>
<keyword evidence="9 19" id="KW-0444">Lipid biosynthesis</keyword>
<dbReference type="EC" id="3.6.1.26" evidence="6 19"/>
<evidence type="ECO:0000256" key="1">
    <source>
        <dbReference type="ARBA" id="ARBA00001007"/>
    </source>
</evidence>
<proteinExistence type="inferred from homology"/>
<keyword evidence="14 19" id="KW-0472">Membrane</keyword>
<evidence type="ECO:0000256" key="5">
    <source>
        <dbReference type="ARBA" id="ARBA00006435"/>
    </source>
</evidence>
<dbReference type="PIRSF" id="PIRSF001273">
    <property type="entry name" value="CDH"/>
    <property type="match status" value="1"/>
</dbReference>
<evidence type="ECO:0000313" key="21">
    <source>
        <dbReference type="EMBL" id="VTP68431.1"/>
    </source>
</evidence>
<dbReference type="GO" id="GO:0046342">
    <property type="term" value="P:CDP-diacylglycerol catabolic process"/>
    <property type="evidence" value="ECO:0007669"/>
    <property type="project" value="UniProtKB-UniRule"/>
</dbReference>
<evidence type="ECO:0000256" key="17">
    <source>
        <dbReference type="ARBA" id="ARBA00032888"/>
    </source>
</evidence>
<dbReference type="GO" id="GO:0008654">
    <property type="term" value="P:phospholipid biosynthetic process"/>
    <property type="evidence" value="ECO:0007669"/>
    <property type="project" value="UniProtKB-KW"/>
</dbReference>
<evidence type="ECO:0000256" key="12">
    <source>
        <dbReference type="ARBA" id="ARBA00022989"/>
    </source>
</evidence>
<evidence type="ECO:0000256" key="11">
    <source>
        <dbReference type="ARBA" id="ARBA00022801"/>
    </source>
</evidence>
<evidence type="ECO:0000256" key="16">
    <source>
        <dbReference type="ARBA" id="ARBA00023264"/>
    </source>
</evidence>
<dbReference type="EMBL" id="LR134155">
    <property type="protein sequence ID" value="VEA70737.1"/>
    <property type="molecule type" value="Genomic_DNA"/>
</dbReference>
<accession>A0A447QL33</accession>
<protein>
    <recommendedName>
        <fullName evidence="7 19">CDP-diacylglycerol pyrophosphatase</fullName>
        <ecNumber evidence="6 19">3.6.1.26</ecNumber>
    </recommendedName>
    <alternativeName>
        <fullName evidence="17 19">CDP-diacylglycerol phosphatidylhydrolase</fullName>
    </alternativeName>
    <alternativeName>
        <fullName evidence="18 19">CDP-diglyceride hydrolase</fullName>
    </alternativeName>
</protein>
<dbReference type="GO" id="GO:0008715">
    <property type="term" value="F:CDP-diacylglycerol diphosphatase activity"/>
    <property type="evidence" value="ECO:0007669"/>
    <property type="project" value="UniProtKB-UniRule"/>
</dbReference>
<dbReference type="Proteomes" id="UP000307968">
    <property type="component" value="Chromosome"/>
</dbReference>